<dbReference type="Proteomes" id="UP000021369">
    <property type="component" value="Unassembled WGS sequence"/>
</dbReference>
<gene>
    <name evidence="2" type="ORF">RASY3_14665</name>
</gene>
<reference evidence="2 3" key="1">
    <citation type="submission" date="2013-06" db="EMBL/GenBank/DDBJ databases">
        <title>Rumen cellulosomics: divergent fiber-degrading strategies revealed by comparative genome-wide analysis of six Ruminococcal strains.</title>
        <authorList>
            <person name="Dassa B."/>
            <person name="Borovok I."/>
            <person name="Lamed R."/>
            <person name="Flint H."/>
            <person name="Yeoman C.J."/>
            <person name="White B."/>
            <person name="Bayer E.A."/>
        </authorList>
    </citation>
    <scope>NUCLEOTIDE SEQUENCE [LARGE SCALE GENOMIC DNA]</scope>
    <source>
        <strain evidence="2 3">SY3</strain>
    </source>
</reference>
<dbReference type="AlphaFoldDB" id="A0A011VQW7"/>
<comment type="caution">
    <text evidence="2">The sequence shown here is derived from an EMBL/GenBank/DDBJ whole genome shotgun (WGS) entry which is preliminary data.</text>
</comment>
<dbReference type="InterPro" id="IPR007539">
    <property type="entry name" value="DUF551"/>
</dbReference>
<dbReference type="Pfam" id="PF04448">
    <property type="entry name" value="DUF551"/>
    <property type="match status" value="1"/>
</dbReference>
<organism evidence="2 3">
    <name type="scientific">Ruminococcus albus SY3</name>
    <dbReference type="NCBI Taxonomy" id="1341156"/>
    <lineage>
        <taxon>Bacteria</taxon>
        <taxon>Bacillati</taxon>
        <taxon>Bacillota</taxon>
        <taxon>Clostridia</taxon>
        <taxon>Eubacteriales</taxon>
        <taxon>Oscillospiraceae</taxon>
        <taxon>Ruminococcus</taxon>
    </lineage>
</organism>
<evidence type="ECO:0000313" key="2">
    <source>
        <dbReference type="EMBL" id="EXM37651.1"/>
    </source>
</evidence>
<evidence type="ECO:0000313" key="3">
    <source>
        <dbReference type="Proteomes" id="UP000021369"/>
    </source>
</evidence>
<sequence length="69" mass="8433">MDKIKKDDDWISVEDRLPNPYEEVLCYLWDGCYIIGYYIGFRWILDIERIDSRDITHWQPLPKPPKKEC</sequence>
<accession>A0A011VQW7</accession>
<proteinExistence type="predicted"/>
<protein>
    <recommendedName>
        <fullName evidence="1">DUF551 domain-containing protein</fullName>
    </recommendedName>
</protein>
<keyword evidence="3" id="KW-1185">Reference proteome</keyword>
<evidence type="ECO:0000259" key="1">
    <source>
        <dbReference type="Pfam" id="PF04448"/>
    </source>
</evidence>
<dbReference type="EMBL" id="JEOB01000004">
    <property type="protein sequence ID" value="EXM37651.1"/>
    <property type="molecule type" value="Genomic_DNA"/>
</dbReference>
<feature type="domain" description="DUF551" evidence="1">
    <location>
        <begin position="10"/>
        <end position="66"/>
    </location>
</feature>
<dbReference type="RefSeq" id="WP_037289387.1">
    <property type="nucleotide sequence ID" value="NZ_JEOB01000004.1"/>
</dbReference>
<name>A0A011VQW7_RUMAL</name>